<accession>A0AA35Q780</accession>
<evidence type="ECO:0000313" key="2">
    <source>
        <dbReference type="EMBL" id="CAI6096631.1"/>
    </source>
</evidence>
<gene>
    <name evidence="2" type="ORF">CCHLO57077_00003127</name>
</gene>
<proteinExistence type="predicted"/>
<protein>
    <submittedName>
        <fullName evidence="2">Uncharacterized protein</fullName>
    </submittedName>
</protein>
<comment type="caution">
    <text evidence="2">The sequence shown here is derived from an EMBL/GenBank/DDBJ whole genome shotgun (WGS) entry which is preliminary data.</text>
</comment>
<dbReference type="PANTHER" id="PTHR40466">
    <property type="entry name" value="EXPRESSED PROTEIN"/>
    <property type="match status" value="1"/>
</dbReference>
<evidence type="ECO:0000256" key="1">
    <source>
        <dbReference type="SAM" id="MobiDB-lite"/>
    </source>
</evidence>
<name>A0AA35Q780_9HYPO</name>
<sequence length="163" mass="17757">MASRIVSRRFLSTTVRRLQEHEKQELKKEARRNPETLVRHNAKNRRPSFSSSSSWPTPFSKPSGLTIDLQVLGGVMVAALAGAGFYFGRTPTSSTSESPVGIAKGGMPWETNTTGKYQYHPGGDASQAPKDAPSALNSVIVPNVTLPAELHEKFNKFGKDGYP</sequence>
<feature type="compositionally biased region" description="Low complexity" evidence="1">
    <location>
        <begin position="47"/>
        <end position="58"/>
    </location>
</feature>
<reference evidence="2" key="1">
    <citation type="submission" date="2023-01" db="EMBL/GenBank/DDBJ databases">
        <authorList>
            <person name="Piombo E."/>
        </authorList>
    </citation>
    <scope>NUCLEOTIDE SEQUENCE</scope>
</reference>
<dbReference type="Proteomes" id="UP001160390">
    <property type="component" value="Unassembled WGS sequence"/>
</dbReference>
<keyword evidence="3" id="KW-1185">Reference proteome</keyword>
<organism evidence="2 3">
    <name type="scientific">Clonostachys chloroleuca</name>
    <dbReference type="NCBI Taxonomy" id="1926264"/>
    <lineage>
        <taxon>Eukaryota</taxon>
        <taxon>Fungi</taxon>
        <taxon>Dikarya</taxon>
        <taxon>Ascomycota</taxon>
        <taxon>Pezizomycotina</taxon>
        <taxon>Sordariomycetes</taxon>
        <taxon>Hypocreomycetidae</taxon>
        <taxon>Hypocreales</taxon>
        <taxon>Bionectriaceae</taxon>
        <taxon>Clonostachys</taxon>
    </lineage>
</organism>
<dbReference type="InterPro" id="IPR039965">
    <property type="entry name" value="C3H7.08c"/>
</dbReference>
<dbReference type="EMBL" id="CABFNP030001284">
    <property type="protein sequence ID" value="CAI6096631.1"/>
    <property type="molecule type" value="Genomic_DNA"/>
</dbReference>
<feature type="compositionally biased region" description="Basic and acidic residues" evidence="1">
    <location>
        <begin position="18"/>
        <end position="38"/>
    </location>
</feature>
<feature type="region of interest" description="Disordered" evidence="1">
    <location>
        <begin position="18"/>
        <end position="58"/>
    </location>
</feature>
<evidence type="ECO:0000313" key="3">
    <source>
        <dbReference type="Proteomes" id="UP001160390"/>
    </source>
</evidence>
<dbReference type="AlphaFoldDB" id="A0AA35Q780"/>
<dbReference type="PANTHER" id="PTHR40466:SF1">
    <property type="entry name" value="FUNGAL PROTEIN"/>
    <property type="match status" value="1"/>
</dbReference>